<dbReference type="Pfam" id="PF01408">
    <property type="entry name" value="GFO_IDH_MocA"/>
    <property type="match status" value="1"/>
</dbReference>
<keyword evidence="1" id="KW-0560">Oxidoreductase</keyword>
<dbReference type="EMBL" id="CP139368">
    <property type="protein sequence ID" value="WPR89154.1"/>
    <property type="molecule type" value="Genomic_DNA"/>
</dbReference>
<dbReference type="Gene3D" id="3.40.50.720">
    <property type="entry name" value="NAD(P)-binding Rossmann-like Domain"/>
    <property type="match status" value="1"/>
</dbReference>
<dbReference type="PANTHER" id="PTHR43818:SF11">
    <property type="entry name" value="BCDNA.GH03377"/>
    <property type="match status" value="1"/>
</dbReference>
<reference evidence="5 6" key="1">
    <citation type="submission" date="2023-11" db="EMBL/GenBank/DDBJ databases">
        <title>Genome sequence of Microbacterium rhizosphaerae KACC 19337.</title>
        <authorList>
            <person name="Choi H."/>
            <person name="Kim S."/>
            <person name="Kim Y."/>
            <person name="Kwon S.-W."/>
            <person name="Heo J."/>
        </authorList>
    </citation>
    <scope>NUCLEOTIDE SEQUENCE [LARGE SCALE GENOMIC DNA]</scope>
    <source>
        <strain evidence="5 6">KACC 19337</strain>
    </source>
</reference>
<dbReference type="InterPro" id="IPR000683">
    <property type="entry name" value="Gfo/Idh/MocA-like_OxRdtase_N"/>
</dbReference>
<feature type="domain" description="GFO/IDH/MocA-like oxidoreductase" evidence="4">
    <location>
        <begin position="131"/>
        <end position="265"/>
    </location>
</feature>
<sequence length="359" mass="37057">MGRPHRIGIVGLGVISRAYLETLTPSPEVEITAVADLDAARAAEAAAALPAARALSVDELVGSDDVDVVLNLTTPGAHAEVCLAAIAHGKDVYTEKPLAATLEDAQRIITAARGAGVRVGCAPDTVLGTGIQTARAVIDAGEIGMPVAAMAIMATPGHERWHPNPDFYYLPGGGPLLDMGPYYVSALVQLLGPVVSVIGASSRLRSERVIATGHRAGTPIPVEVDTHVTGILTHASGALSTLTTSFDAVATTAPPIEIHGTDASLTAPDPNTFAGDVTLRRLGADDWQLIEPRGGYRDSARGIGLLDMIRTPERADGRASGAMGLHVLDVMTGLLRSAASGTRIDTSSTVDRPAPVPYS</sequence>
<name>A0ABZ0SJU0_9MICO</name>
<accession>A0ABZ0SJU0</accession>
<keyword evidence="2" id="KW-0520">NAD</keyword>
<feature type="domain" description="Gfo/Idh/MocA-like oxidoreductase N-terminal" evidence="3">
    <location>
        <begin position="6"/>
        <end position="120"/>
    </location>
</feature>
<dbReference type="InterPro" id="IPR036291">
    <property type="entry name" value="NAD(P)-bd_dom_sf"/>
</dbReference>
<dbReference type="SUPFAM" id="SSF51735">
    <property type="entry name" value="NAD(P)-binding Rossmann-fold domains"/>
    <property type="match status" value="1"/>
</dbReference>
<dbReference type="Gene3D" id="3.30.360.10">
    <property type="entry name" value="Dihydrodipicolinate Reductase, domain 2"/>
    <property type="match status" value="1"/>
</dbReference>
<dbReference type="SUPFAM" id="SSF55347">
    <property type="entry name" value="Glyceraldehyde-3-phosphate dehydrogenase-like, C-terminal domain"/>
    <property type="match status" value="1"/>
</dbReference>
<dbReference type="InterPro" id="IPR050463">
    <property type="entry name" value="Gfo/Idh/MocA_oxidrdct_glycsds"/>
</dbReference>
<evidence type="ECO:0000259" key="3">
    <source>
        <dbReference type="Pfam" id="PF01408"/>
    </source>
</evidence>
<dbReference type="PANTHER" id="PTHR43818">
    <property type="entry name" value="BCDNA.GH03377"/>
    <property type="match status" value="1"/>
</dbReference>
<dbReference type="Proteomes" id="UP001323798">
    <property type="component" value="Chromosome"/>
</dbReference>
<evidence type="ECO:0000256" key="2">
    <source>
        <dbReference type="ARBA" id="ARBA00023027"/>
    </source>
</evidence>
<evidence type="ECO:0000313" key="5">
    <source>
        <dbReference type="EMBL" id="WPR89154.1"/>
    </source>
</evidence>
<dbReference type="InterPro" id="IPR055170">
    <property type="entry name" value="GFO_IDH_MocA-like_dom"/>
</dbReference>
<evidence type="ECO:0000256" key="1">
    <source>
        <dbReference type="ARBA" id="ARBA00023002"/>
    </source>
</evidence>
<gene>
    <name evidence="5" type="ORF">SM116_15530</name>
</gene>
<evidence type="ECO:0000313" key="6">
    <source>
        <dbReference type="Proteomes" id="UP001323798"/>
    </source>
</evidence>
<keyword evidence="6" id="KW-1185">Reference proteome</keyword>
<dbReference type="Pfam" id="PF22725">
    <property type="entry name" value="GFO_IDH_MocA_C3"/>
    <property type="match status" value="1"/>
</dbReference>
<organism evidence="5 6">
    <name type="scientific">Microbacterium rhizosphaerae</name>
    <dbReference type="NCBI Taxonomy" id="1678237"/>
    <lineage>
        <taxon>Bacteria</taxon>
        <taxon>Bacillati</taxon>
        <taxon>Actinomycetota</taxon>
        <taxon>Actinomycetes</taxon>
        <taxon>Micrococcales</taxon>
        <taxon>Microbacteriaceae</taxon>
        <taxon>Microbacterium</taxon>
    </lineage>
</organism>
<evidence type="ECO:0000259" key="4">
    <source>
        <dbReference type="Pfam" id="PF22725"/>
    </source>
</evidence>
<proteinExistence type="predicted"/>
<dbReference type="RefSeq" id="WP_320941871.1">
    <property type="nucleotide sequence ID" value="NZ_BAABEU010000001.1"/>
</dbReference>
<protein>
    <submittedName>
        <fullName evidence="5">Gfo/Idh/MocA family oxidoreductase</fullName>
    </submittedName>
</protein>